<evidence type="ECO:0000259" key="4">
    <source>
        <dbReference type="SMART" id="SM00065"/>
    </source>
</evidence>
<dbReference type="Proteomes" id="UP000050417">
    <property type="component" value="Unassembled WGS sequence"/>
</dbReference>
<feature type="transmembrane region" description="Helical" evidence="3">
    <location>
        <begin position="29"/>
        <end position="48"/>
    </location>
</feature>
<dbReference type="InterPro" id="IPR029016">
    <property type="entry name" value="GAF-like_dom_sf"/>
</dbReference>
<keyword evidence="3" id="KW-1133">Transmembrane helix</keyword>
<feature type="transmembrane region" description="Helical" evidence="3">
    <location>
        <begin position="134"/>
        <end position="158"/>
    </location>
</feature>
<dbReference type="AlphaFoldDB" id="A0A0P6WQF0"/>
<reference evidence="5 6" key="1">
    <citation type="submission" date="2015-07" db="EMBL/GenBank/DDBJ databases">
        <title>Genome sequence of Ornatilinea apprima DSM 23815.</title>
        <authorList>
            <person name="Hemp J."/>
            <person name="Ward L.M."/>
            <person name="Pace L.A."/>
            <person name="Fischer W.W."/>
        </authorList>
    </citation>
    <scope>NUCLEOTIDE SEQUENCE [LARGE SCALE GENOMIC DNA]</scope>
    <source>
        <strain evidence="5 6">P3M-1</strain>
    </source>
</reference>
<feature type="transmembrane region" description="Helical" evidence="3">
    <location>
        <begin position="179"/>
        <end position="201"/>
    </location>
</feature>
<feature type="transmembrane region" description="Helical" evidence="3">
    <location>
        <begin position="84"/>
        <end position="103"/>
    </location>
</feature>
<keyword evidence="1" id="KW-0378">Hydrolase</keyword>
<dbReference type="SMART" id="SM00065">
    <property type="entry name" value="GAF"/>
    <property type="match status" value="1"/>
</dbReference>
<proteinExistence type="predicted"/>
<organism evidence="5 6">
    <name type="scientific">Ornatilinea apprima</name>
    <dbReference type="NCBI Taxonomy" id="1134406"/>
    <lineage>
        <taxon>Bacteria</taxon>
        <taxon>Bacillati</taxon>
        <taxon>Chloroflexota</taxon>
        <taxon>Anaerolineae</taxon>
        <taxon>Anaerolineales</taxon>
        <taxon>Anaerolineaceae</taxon>
        <taxon>Ornatilinea</taxon>
    </lineage>
</organism>
<keyword evidence="6" id="KW-1185">Reference proteome</keyword>
<evidence type="ECO:0000313" key="5">
    <source>
        <dbReference type="EMBL" id="KPL72283.1"/>
    </source>
</evidence>
<dbReference type="STRING" id="1134406.ADN00_15835"/>
<protein>
    <recommendedName>
        <fullName evidence="4">GAF domain-containing protein</fullName>
    </recommendedName>
</protein>
<dbReference type="InterPro" id="IPR003018">
    <property type="entry name" value="GAF"/>
</dbReference>
<keyword evidence="2" id="KW-0175">Coiled coil</keyword>
<feature type="coiled-coil region" evidence="2">
    <location>
        <begin position="208"/>
        <end position="235"/>
    </location>
</feature>
<name>A0A0P6WQF0_9CHLR</name>
<sequence>MKLIERINPFQIPASISPNDTLKVLRERILQFILLIASVTGLIVIILTTLRDIQRQRWDLIAVYLTVYLITVLIAIFRDLPLNLRVTIVALEVFTIGMVDLLQTGMSGEGRIFLVTFSILTAALLGQGDKKTGFTLNFGIFGIVIALSSVWIVAFLMTTGRIPVPSMQEMATSGSFSEWVNGNFVFLLAAGLAVGSVLSLVSGLNTALSQQQDLANQLSAQSETLENRVKERTSQISTQNSRLEAATLITQQVFRSTNMEEILNAAVNIISKEFQYEHVGIYLLDNNKEFAILRAAAGEAGKTMLQNGHRLKIGEVGIVGFTVSRGEPRIASNVAQDSFHHKNPLLPNTQAEMALPLLSNQSVIGALDIQSNRANDFTQEEVKILQLITNQLSLAIEKASLVENLQQTVQSLEMAQSQIVWNAWKQHLQQDTGLYAYRFKNQKVENVLVHTPESEKSLREGKKVIQVHQTDSTAPASTTVSIPIKIQNQVLGVLNVRVNREQVPQDLLTLLDSSVDRLSLALENARLMEEAQSRADEEHLVSEITTRLRSSIDVDSILETAAEELGKSMGVSEVIIQLMDSQS</sequence>
<feature type="transmembrane region" description="Helical" evidence="3">
    <location>
        <begin position="60"/>
        <end position="78"/>
    </location>
</feature>
<accession>A0A0P6WQF0</accession>
<dbReference type="SUPFAM" id="SSF55781">
    <property type="entry name" value="GAF domain-like"/>
    <property type="match status" value="3"/>
</dbReference>
<dbReference type="Gene3D" id="3.30.450.40">
    <property type="match status" value="3"/>
</dbReference>
<keyword evidence="3" id="KW-0812">Transmembrane</keyword>
<dbReference type="RefSeq" id="WP_075064003.1">
    <property type="nucleotide sequence ID" value="NZ_LGCL01000039.1"/>
</dbReference>
<dbReference type="OrthoDB" id="153145at2"/>
<dbReference type="Pfam" id="PF20969">
    <property type="entry name" value="MASE11"/>
    <property type="match status" value="1"/>
</dbReference>
<evidence type="ECO:0000256" key="3">
    <source>
        <dbReference type="SAM" id="Phobius"/>
    </source>
</evidence>
<dbReference type="EMBL" id="LGCL01000039">
    <property type="protein sequence ID" value="KPL72283.1"/>
    <property type="molecule type" value="Genomic_DNA"/>
</dbReference>
<dbReference type="Pfam" id="PF13185">
    <property type="entry name" value="GAF_2"/>
    <property type="match status" value="1"/>
</dbReference>
<evidence type="ECO:0000256" key="1">
    <source>
        <dbReference type="ARBA" id="ARBA00022801"/>
    </source>
</evidence>
<dbReference type="PANTHER" id="PTHR43156">
    <property type="entry name" value="STAGE II SPORULATION PROTEIN E-RELATED"/>
    <property type="match status" value="1"/>
</dbReference>
<dbReference type="GO" id="GO:0016791">
    <property type="term" value="F:phosphatase activity"/>
    <property type="evidence" value="ECO:0007669"/>
    <property type="project" value="TreeGrafter"/>
</dbReference>
<keyword evidence="3" id="KW-0472">Membrane</keyword>
<dbReference type="PANTHER" id="PTHR43156:SF2">
    <property type="entry name" value="STAGE II SPORULATION PROTEIN E"/>
    <property type="match status" value="1"/>
</dbReference>
<evidence type="ECO:0000313" key="6">
    <source>
        <dbReference type="Proteomes" id="UP000050417"/>
    </source>
</evidence>
<gene>
    <name evidence="5" type="ORF">ADN00_15835</name>
</gene>
<dbReference type="InterPro" id="IPR048437">
    <property type="entry name" value="MASE11"/>
</dbReference>
<dbReference type="InterPro" id="IPR052016">
    <property type="entry name" value="Bact_Sigma-Reg"/>
</dbReference>
<evidence type="ECO:0000256" key="2">
    <source>
        <dbReference type="SAM" id="Coils"/>
    </source>
</evidence>
<feature type="domain" description="GAF" evidence="4">
    <location>
        <begin position="258"/>
        <end position="406"/>
    </location>
</feature>
<comment type="caution">
    <text evidence="5">The sequence shown here is derived from an EMBL/GenBank/DDBJ whole genome shotgun (WGS) entry which is preliminary data.</text>
</comment>